<accession>A0A0F9SLW0</accession>
<gene>
    <name evidence="1" type="ORF">LCGC14_0455230</name>
</gene>
<dbReference type="AlphaFoldDB" id="A0A0F9SLW0"/>
<protein>
    <submittedName>
        <fullName evidence="1">Uncharacterized protein</fullName>
    </submittedName>
</protein>
<organism evidence="1">
    <name type="scientific">marine sediment metagenome</name>
    <dbReference type="NCBI Taxonomy" id="412755"/>
    <lineage>
        <taxon>unclassified sequences</taxon>
        <taxon>metagenomes</taxon>
        <taxon>ecological metagenomes</taxon>
    </lineage>
</organism>
<name>A0A0F9SLW0_9ZZZZ</name>
<sequence length="71" mass="8065">MTREERFEHQYGRAVRTAATRLLPAMVETNSVLDVPLTVEEVADNTIDQAQALIDALDDRSFQWMEDETPG</sequence>
<dbReference type="EMBL" id="LAZR01000459">
    <property type="protein sequence ID" value="KKN68069.1"/>
    <property type="molecule type" value="Genomic_DNA"/>
</dbReference>
<reference evidence="1" key="1">
    <citation type="journal article" date="2015" name="Nature">
        <title>Complex archaea that bridge the gap between prokaryotes and eukaryotes.</title>
        <authorList>
            <person name="Spang A."/>
            <person name="Saw J.H."/>
            <person name="Jorgensen S.L."/>
            <person name="Zaremba-Niedzwiedzka K."/>
            <person name="Martijn J."/>
            <person name="Lind A.E."/>
            <person name="van Eijk R."/>
            <person name="Schleper C."/>
            <person name="Guy L."/>
            <person name="Ettema T.J."/>
        </authorList>
    </citation>
    <scope>NUCLEOTIDE SEQUENCE</scope>
</reference>
<comment type="caution">
    <text evidence="1">The sequence shown here is derived from an EMBL/GenBank/DDBJ whole genome shotgun (WGS) entry which is preliminary data.</text>
</comment>
<proteinExistence type="predicted"/>
<evidence type="ECO:0000313" key="1">
    <source>
        <dbReference type="EMBL" id="KKN68069.1"/>
    </source>
</evidence>